<sequence length="464" mass="50992">MSRGGNSVVQSHATDDNRGGDVSDYQDPDYERVCNSGAKYLRIYWYDYTSSAKCRVIPIHRVQAAFKNKESFTISITQASLGMLPIDVTVPGATGTGVYVLKPDWSSWRKGPVAGHISVQGFFLEEDGSEALLCPRGILNRALKQASAAGLSFLVGFEVEFTVLEHTGDPDNKYRMVSHDGHAWSMARALATWGAKGSFSTVADEILDALHSTGIDVEQFHAEGAPGQYEIVLAPLSALKACDTLLHTRQIVESAAARHGFRVTLHPRPFASAIGNGSHAHLSITSQDGNDPKVYERFYGGILEHFPAIFAFTNSHPASYERMVDGLWAGGRWVTWGTHNKEAPLRKCQGSHWEVKVMDGMANPYLAIAALLIAGTQGAAAFTWGDCPIDPAKLNSEQRKALGIEKQFPRNLEEALEALEKDDTMIELLGKVVVDRFIAIKKAEIKMLDSIPALSRNQWIMERY</sequence>
<keyword evidence="2" id="KW-1185">Reference proteome</keyword>
<proteinExistence type="predicted"/>
<name>A0ACC1PDR4_9PEZI</name>
<dbReference type="EMBL" id="JAPDGR010000447">
    <property type="protein sequence ID" value="KAJ2990156.1"/>
    <property type="molecule type" value="Genomic_DNA"/>
</dbReference>
<evidence type="ECO:0000313" key="2">
    <source>
        <dbReference type="Proteomes" id="UP001143856"/>
    </source>
</evidence>
<protein>
    <submittedName>
        <fullName evidence="1">Uncharacterized protein</fullName>
    </submittedName>
</protein>
<evidence type="ECO:0000313" key="1">
    <source>
        <dbReference type="EMBL" id="KAJ2990156.1"/>
    </source>
</evidence>
<accession>A0ACC1PDR4</accession>
<organism evidence="1 2">
    <name type="scientific">Xylaria curta</name>
    <dbReference type="NCBI Taxonomy" id="42375"/>
    <lineage>
        <taxon>Eukaryota</taxon>
        <taxon>Fungi</taxon>
        <taxon>Dikarya</taxon>
        <taxon>Ascomycota</taxon>
        <taxon>Pezizomycotina</taxon>
        <taxon>Sordariomycetes</taxon>
        <taxon>Xylariomycetidae</taxon>
        <taxon>Xylariales</taxon>
        <taxon>Xylariaceae</taxon>
        <taxon>Xylaria</taxon>
    </lineage>
</organism>
<comment type="caution">
    <text evidence="1">The sequence shown here is derived from an EMBL/GenBank/DDBJ whole genome shotgun (WGS) entry which is preliminary data.</text>
</comment>
<dbReference type="Proteomes" id="UP001143856">
    <property type="component" value="Unassembled WGS sequence"/>
</dbReference>
<gene>
    <name evidence="1" type="ORF">NUW58_g3098</name>
</gene>
<reference evidence="1" key="1">
    <citation type="submission" date="2022-10" db="EMBL/GenBank/DDBJ databases">
        <title>Genome Sequence of Xylaria curta.</title>
        <authorList>
            <person name="Buettner E."/>
        </authorList>
    </citation>
    <scope>NUCLEOTIDE SEQUENCE</scope>
    <source>
        <strain evidence="1">Babe10</strain>
    </source>
</reference>